<evidence type="ECO:0000256" key="1">
    <source>
        <dbReference type="SAM" id="Phobius"/>
    </source>
</evidence>
<sequence>MEIEGIWGGLYKICLWVTRVAYLNILWVLFTLLGLCFFGFMPASIALFTIIRKWILQDTDIPIFQTFFQTFKRDFWKANLLGLIILFIGAILYVDLQYVGSIVDTPYYAPLLGLLFLAGILYLLFILYIGPVFVHYELRIGQYIKYAIMIGITQLHFSLMMIVLLSALYYLTMKFPGILPFLSISCAGFIIMWSANLAFNQLLRTKEKVSGTLNGSEEIKDT</sequence>
<evidence type="ECO:0008006" key="4">
    <source>
        <dbReference type="Google" id="ProtNLM"/>
    </source>
</evidence>
<dbReference type="Proteomes" id="UP000679950">
    <property type="component" value="Unassembled WGS sequence"/>
</dbReference>
<accession>A0ABQ4KL22</accession>
<proteinExistence type="predicted"/>
<keyword evidence="1" id="KW-0812">Transmembrane</keyword>
<name>A0ABQ4KL22_9BACI</name>
<keyword evidence="3" id="KW-1185">Reference proteome</keyword>
<dbReference type="EMBL" id="BORB01000026">
    <property type="protein sequence ID" value="GIN58582.1"/>
    <property type="molecule type" value="Genomic_DNA"/>
</dbReference>
<feature type="transmembrane region" description="Helical" evidence="1">
    <location>
        <begin position="177"/>
        <end position="199"/>
    </location>
</feature>
<feature type="transmembrane region" description="Helical" evidence="1">
    <location>
        <begin position="25"/>
        <end position="51"/>
    </location>
</feature>
<feature type="transmembrane region" description="Helical" evidence="1">
    <location>
        <begin position="80"/>
        <end position="99"/>
    </location>
</feature>
<evidence type="ECO:0000313" key="3">
    <source>
        <dbReference type="Proteomes" id="UP000679950"/>
    </source>
</evidence>
<keyword evidence="1" id="KW-1133">Transmembrane helix</keyword>
<feature type="transmembrane region" description="Helical" evidence="1">
    <location>
        <begin position="146"/>
        <end position="171"/>
    </location>
</feature>
<gene>
    <name evidence="2" type="primary">yteU_4</name>
    <name evidence="2" type="ORF">J8TS2_29010</name>
</gene>
<comment type="caution">
    <text evidence="2">The sequence shown here is derived from an EMBL/GenBank/DDBJ whole genome shotgun (WGS) entry which is preliminary data.</text>
</comment>
<dbReference type="RefSeq" id="WP_212966739.1">
    <property type="nucleotide sequence ID" value="NZ_BORB01000026.1"/>
</dbReference>
<keyword evidence="1" id="KW-0472">Membrane</keyword>
<organism evidence="2 3">
    <name type="scientific">Lederbergia ruris</name>
    <dbReference type="NCBI Taxonomy" id="217495"/>
    <lineage>
        <taxon>Bacteria</taxon>
        <taxon>Bacillati</taxon>
        <taxon>Bacillota</taxon>
        <taxon>Bacilli</taxon>
        <taxon>Bacillales</taxon>
        <taxon>Bacillaceae</taxon>
        <taxon>Lederbergia</taxon>
    </lineage>
</organism>
<reference evidence="2 3" key="1">
    <citation type="submission" date="2021-03" db="EMBL/GenBank/DDBJ databases">
        <title>Antimicrobial resistance genes in bacteria isolated from Japanese honey, and their potential for conferring macrolide and lincosamide resistance in the American foulbrood pathogen Paenibacillus larvae.</title>
        <authorList>
            <person name="Okamoto M."/>
            <person name="Kumagai M."/>
            <person name="Kanamori H."/>
            <person name="Takamatsu D."/>
        </authorList>
    </citation>
    <scope>NUCLEOTIDE SEQUENCE [LARGE SCALE GENOMIC DNA]</scope>
    <source>
        <strain evidence="2 3">J8TS2</strain>
    </source>
</reference>
<protein>
    <recommendedName>
        <fullName evidence="4">DUF624 domain-containing protein</fullName>
    </recommendedName>
</protein>
<dbReference type="InterPro" id="IPR006938">
    <property type="entry name" value="DUF624"/>
</dbReference>
<feature type="transmembrane region" description="Helical" evidence="1">
    <location>
        <begin position="111"/>
        <end position="134"/>
    </location>
</feature>
<evidence type="ECO:0000313" key="2">
    <source>
        <dbReference type="EMBL" id="GIN58582.1"/>
    </source>
</evidence>
<dbReference type="Pfam" id="PF04854">
    <property type="entry name" value="DUF624"/>
    <property type="match status" value="1"/>
</dbReference>